<feature type="domain" description="ABC transmembrane type-1" evidence="9">
    <location>
        <begin position="107"/>
        <end position="298"/>
    </location>
</feature>
<evidence type="ECO:0000256" key="2">
    <source>
        <dbReference type="ARBA" id="ARBA00022448"/>
    </source>
</evidence>
<dbReference type="AlphaFoldDB" id="A0A834I6K5"/>
<evidence type="ECO:0000313" key="11">
    <source>
        <dbReference type="Proteomes" id="UP000625711"/>
    </source>
</evidence>
<dbReference type="Proteomes" id="UP000625711">
    <property type="component" value="Unassembled WGS sequence"/>
</dbReference>
<evidence type="ECO:0000256" key="8">
    <source>
        <dbReference type="SAM" id="Phobius"/>
    </source>
</evidence>
<dbReference type="PANTHER" id="PTHR24223:SF448">
    <property type="entry name" value="FI20146P1-RELATED"/>
    <property type="match status" value="1"/>
</dbReference>
<keyword evidence="3 8" id="KW-0812">Transmembrane</keyword>
<dbReference type="OrthoDB" id="6782173at2759"/>
<accession>A0A834I6K5</accession>
<evidence type="ECO:0000256" key="5">
    <source>
        <dbReference type="ARBA" id="ARBA00022840"/>
    </source>
</evidence>
<feature type="transmembrane region" description="Helical" evidence="8">
    <location>
        <begin position="203"/>
        <end position="224"/>
    </location>
</feature>
<comment type="caution">
    <text evidence="10">The sequence shown here is derived from an EMBL/GenBank/DDBJ whole genome shotgun (WGS) entry which is preliminary data.</text>
</comment>
<dbReference type="PROSITE" id="PS50929">
    <property type="entry name" value="ABC_TM1F"/>
    <property type="match status" value="1"/>
</dbReference>
<keyword evidence="5" id="KW-0067">ATP-binding</keyword>
<reference evidence="10" key="1">
    <citation type="submission" date="2020-08" db="EMBL/GenBank/DDBJ databases">
        <title>Genome sequencing and assembly of the red palm weevil Rhynchophorus ferrugineus.</title>
        <authorList>
            <person name="Dias G.B."/>
            <person name="Bergman C.M."/>
            <person name="Manee M."/>
        </authorList>
    </citation>
    <scope>NUCLEOTIDE SEQUENCE</scope>
    <source>
        <strain evidence="10">AA-2017</strain>
        <tissue evidence="10">Whole larva</tissue>
    </source>
</reference>
<evidence type="ECO:0000256" key="4">
    <source>
        <dbReference type="ARBA" id="ARBA00022741"/>
    </source>
</evidence>
<dbReference type="EMBL" id="JAACXV010013219">
    <property type="protein sequence ID" value="KAF7273919.1"/>
    <property type="molecule type" value="Genomic_DNA"/>
</dbReference>
<dbReference type="GO" id="GO:0005524">
    <property type="term" value="F:ATP binding"/>
    <property type="evidence" value="ECO:0007669"/>
    <property type="project" value="UniProtKB-KW"/>
</dbReference>
<evidence type="ECO:0000313" key="10">
    <source>
        <dbReference type="EMBL" id="KAF7273919.1"/>
    </source>
</evidence>
<comment type="subcellular location">
    <subcellularLocation>
        <location evidence="1">Membrane</location>
        <topology evidence="1">Multi-pass membrane protein</topology>
    </subcellularLocation>
</comment>
<dbReference type="CDD" id="cd18579">
    <property type="entry name" value="ABC_6TM_ABCC_D1"/>
    <property type="match status" value="1"/>
</dbReference>
<dbReference type="InterPro" id="IPR050173">
    <property type="entry name" value="ABC_transporter_C-like"/>
</dbReference>
<dbReference type="Pfam" id="PF00664">
    <property type="entry name" value="ABC_membrane"/>
    <property type="match status" value="1"/>
</dbReference>
<gene>
    <name evidence="10" type="ORF">GWI33_013394</name>
</gene>
<dbReference type="PANTHER" id="PTHR24223">
    <property type="entry name" value="ATP-BINDING CASSETTE SUB-FAMILY C"/>
    <property type="match status" value="1"/>
</dbReference>
<protein>
    <recommendedName>
        <fullName evidence="9">ABC transmembrane type-1 domain-containing protein</fullName>
    </recommendedName>
</protein>
<dbReference type="InterPro" id="IPR036640">
    <property type="entry name" value="ABC1_TM_sf"/>
</dbReference>
<evidence type="ECO:0000259" key="9">
    <source>
        <dbReference type="PROSITE" id="PS50929"/>
    </source>
</evidence>
<dbReference type="GO" id="GO:0016020">
    <property type="term" value="C:membrane"/>
    <property type="evidence" value="ECO:0007669"/>
    <property type="project" value="UniProtKB-SubCell"/>
</dbReference>
<evidence type="ECO:0000256" key="3">
    <source>
        <dbReference type="ARBA" id="ARBA00022692"/>
    </source>
</evidence>
<evidence type="ECO:0000256" key="6">
    <source>
        <dbReference type="ARBA" id="ARBA00022989"/>
    </source>
</evidence>
<dbReference type="GO" id="GO:0140359">
    <property type="term" value="F:ABC-type transporter activity"/>
    <property type="evidence" value="ECO:0007669"/>
    <property type="project" value="InterPro"/>
</dbReference>
<keyword evidence="4" id="KW-0547">Nucleotide-binding</keyword>
<dbReference type="InterPro" id="IPR011527">
    <property type="entry name" value="ABC1_TM_dom"/>
</dbReference>
<proteinExistence type="predicted"/>
<evidence type="ECO:0000256" key="7">
    <source>
        <dbReference type="ARBA" id="ARBA00023136"/>
    </source>
</evidence>
<keyword evidence="7 8" id="KW-0472">Membrane</keyword>
<evidence type="ECO:0000256" key="1">
    <source>
        <dbReference type="ARBA" id="ARBA00004141"/>
    </source>
</evidence>
<sequence>MDFIGKEFRKRNPKETANIFSVLTFVYTRKIFGKALKNDLEEEDLYDVLKSMRSEKCGEKIENQWKTEHLKEQPSFARLVWTRFGMKYMYIGLILLAHKLFSIAVEPYAMSSMVDCFKTHSTCTRHDLYIYAATVVGINVFNCFFWHNYIIFVQEFAIKIRTSFCSLIYRKALKLTPSAMNDISLGNIVTLITKDVHVFEDSIWMFNDMWIGIVSSTFICYLLIDRMGWIALIGIVFLVIVIPLQIYVGKWITTLRLRIGKKTDERLQITQEILSSIKIIKLYTWERFFNSEVNDRRR</sequence>
<keyword evidence="2" id="KW-0813">Transport</keyword>
<dbReference type="Gene3D" id="1.20.1560.10">
    <property type="entry name" value="ABC transporter type 1, transmembrane domain"/>
    <property type="match status" value="1"/>
</dbReference>
<feature type="transmembrane region" description="Helical" evidence="8">
    <location>
        <begin position="129"/>
        <end position="152"/>
    </location>
</feature>
<keyword evidence="11" id="KW-1185">Reference proteome</keyword>
<feature type="transmembrane region" description="Helical" evidence="8">
    <location>
        <begin position="88"/>
        <end position="109"/>
    </location>
</feature>
<dbReference type="InterPro" id="IPR044746">
    <property type="entry name" value="ABCC_6TM_D1"/>
</dbReference>
<organism evidence="10 11">
    <name type="scientific">Rhynchophorus ferrugineus</name>
    <name type="common">Red palm weevil</name>
    <name type="synonym">Curculio ferrugineus</name>
    <dbReference type="NCBI Taxonomy" id="354439"/>
    <lineage>
        <taxon>Eukaryota</taxon>
        <taxon>Metazoa</taxon>
        <taxon>Ecdysozoa</taxon>
        <taxon>Arthropoda</taxon>
        <taxon>Hexapoda</taxon>
        <taxon>Insecta</taxon>
        <taxon>Pterygota</taxon>
        <taxon>Neoptera</taxon>
        <taxon>Endopterygota</taxon>
        <taxon>Coleoptera</taxon>
        <taxon>Polyphaga</taxon>
        <taxon>Cucujiformia</taxon>
        <taxon>Curculionidae</taxon>
        <taxon>Dryophthorinae</taxon>
        <taxon>Rhynchophorus</taxon>
    </lineage>
</organism>
<feature type="transmembrane region" description="Helical" evidence="8">
    <location>
        <begin position="230"/>
        <end position="248"/>
    </location>
</feature>
<name>A0A834I6K5_RHYFE</name>
<dbReference type="SUPFAM" id="SSF90123">
    <property type="entry name" value="ABC transporter transmembrane region"/>
    <property type="match status" value="1"/>
</dbReference>
<keyword evidence="6 8" id="KW-1133">Transmembrane helix</keyword>